<dbReference type="EMBL" id="JTHE03000088">
    <property type="protein sequence ID" value="MCM1984208.1"/>
    <property type="molecule type" value="Genomic_DNA"/>
</dbReference>
<protein>
    <submittedName>
        <fullName evidence="4">Response regulator</fullName>
    </submittedName>
</protein>
<gene>
    <name evidence="4" type="ORF">QQ91_0015390</name>
</gene>
<evidence type="ECO:0000256" key="2">
    <source>
        <dbReference type="PROSITE-ProRule" id="PRU00169"/>
    </source>
</evidence>
<accession>A0ABD4T6Y2</accession>
<dbReference type="AlphaFoldDB" id="A0ABD4T6Y2"/>
<evidence type="ECO:0000259" key="3">
    <source>
        <dbReference type="PROSITE" id="PS50110"/>
    </source>
</evidence>
<organism evidence="4 5">
    <name type="scientific">Lyngbya confervoides BDU141951</name>
    <dbReference type="NCBI Taxonomy" id="1574623"/>
    <lineage>
        <taxon>Bacteria</taxon>
        <taxon>Bacillati</taxon>
        <taxon>Cyanobacteriota</taxon>
        <taxon>Cyanophyceae</taxon>
        <taxon>Oscillatoriophycideae</taxon>
        <taxon>Oscillatoriales</taxon>
        <taxon>Microcoleaceae</taxon>
        <taxon>Lyngbya</taxon>
    </lineage>
</organism>
<proteinExistence type="predicted"/>
<dbReference type="RefSeq" id="WP_166275907.1">
    <property type="nucleotide sequence ID" value="NZ_JTHE03000088.1"/>
</dbReference>
<keyword evidence="1 2" id="KW-0597">Phosphoprotein</keyword>
<dbReference type="SUPFAM" id="SSF52172">
    <property type="entry name" value="CheY-like"/>
    <property type="match status" value="1"/>
</dbReference>
<dbReference type="InterPro" id="IPR001789">
    <property type="entry name" value="Sig_transdc_resp-reg_receiver"/>
</dbReference>
<dbReference type="PROSITE" id="PS50110">
    <property type="entry name" value="RESPONSE_REGULATORY"/>
    <property type="match status" value="1"/>
</dbReference>
<feature type="domain" description="Response regulatory" evidence="3">
    <location>
        <begin position="286"/>
        <end position="402"/>
    </location>
</feature>
<dbReference type="SMART" id="SM00448">
    <property type="entry name" value="REC"/>
    <property type="match status" value="1"/>
</dbReference>
<dbReference type="Proteomes" id="UP000031561">
    <property type="component" value="Unassembled WGS sequence"/>
</dbReference>
<dbReference type="PANTHER" id="PTHR44591:SF3">
    <property type="entry name" value="RESPONSE REGULATORY DOMAIN-CONTAINING PROTEIN"/>
    <property type="match status" value="1"/>
</dbReference>
<evidence type="ECO:0000313" key="5">
    <source>
        <dbReference type="Proteomes" id="UP000031561"/>
    </source>
</evidence>
<dbReference type="Gene3D" id="3.40.50.2300">
    <property type="match status" value="1"/>
</dbReference>
<evidence type="ECO:0000313" key="4">
    <source>
        <dbReference type="EMBL" id="MCM1984208.1"/>
    </source>
</evidence>
<reference evidence="4 5" key="1">
    <citation type="journal article" date="2015" name="Genome Announc.">
        <title>Draft Genome Sequence of Filamentous Marine Cyanobacterium Lyngbya confervoides Strain BDU141951.</title>
        <authorList>
            <person name="Chandrababunaidu M.M."/>
            <person name="Sen D."/>
            <person name="Tripathy S."/>
        </authorList>
    </citation>
    <scope>NUCLEOTIDE SEQUENCE [LARGE SCALE GENOMIC DNA]</scope>
    <source>
        <strain evidence="4 5">BDU141951</strain>
    </source>
</reference>
<sequence>MKKTSDAQFHLAKEVAADGQLHQLEPCTMPSQALSGWTPGHLCVVGTPNVVLLKLLAEHRSGSLTMRDPDDPSVEWRIHLDQGKIVFAESTMGLRDRLSYVISRLNLEEASWQWPAGGSLSSSYALLCQIWTQAGWPASMLQKALAFSTQEALVQIFALRRCQIVYHAESYFPPVIKSDSFSSLVNPIEPWISQWRGMRREIKSPFQRLYIQNWDKLFQLISYAHARYPRLSKLNLGLGKNFSLYQLAAHLQFDAQELAVTIHPLIKAGAVGVRPFQKAPEAQRPLVASINESALIQKLTERTLERSGFDVLALSNPHQALNVLSKAKPALTILDSQLSQANGFEICRRMRSSESLKSMPIIFMLRERELFGQTRVRLAGANAFLSSPIRPQDLINCVNQWVERPRKDRRSL</sequence>
<name>A0ABD4T6Y2_9CYAN</name>
<dbReference type="InterPro" id="IPR050595">
    <property type="entry name" value="Bact_response_regulator"/>
</dbReference>
<comment type="caution">
    <text evidence="4">The sequence shown here is derived from an EMBL/GenBank/DDBJ whole genome shotgun (WGS) entry which is preliminary data.</text>
</comment>
<dbReference type="InterPro" id="IPR011006">
    <property type="entry name" value="CheY-like_superfamily"/>
</dbReference>
<feature type="modified residue" description="4-aspartylphosphate" evidence="2">
    <location>
        <position position="335"/>
    </location>
</feature>
<dbReference type="PANTHER" id="PTHR44591">
    <property type="entry name" value="STRESS RESPONSE REGULATOR PROTEIN 1"/>
    <property type="match status" value="1"/>
</dbReference>
<keyword evidence="5" id="KW-1185">Reference proteome</keyword>
<dbReference type="Pfam" id="PF00072">
    <property type="entry name" value="Response_reg"/>
    <property type="match status" value="1"/>
</dbReference>
<evidence type="ECO:0000256" key="1">
    <source>
        <dbReference type="ARBA" id="ARBA00022553"/>
    </source>
</evidence>